<dbReference type="AlphaFoldDB" id="A0A7Y9XKN6"/>
<gene>
    <name evidence="1" type="ORF">FHR27_001746</name>
</gene>
<dbReference type="RefSeq" id="WP_179538379.1">
    <property type="nucleotide sequence ID" value="NZ_JACBYV010000001.1"/>
</dbReference>
<name>A0A7Y9XKN6_9GAMM</name>
<organism evidence="1 2">
    <name type="scientific">Phytopseudomonas flavescens</name>
    <dbReference type="NCBI Taxonomy" id="29435"/>
    <lineage>
        <taxon>Bacteria</taxon>
        <taxon>Pseudomonadati</taxon>
        <taxon>Pseudomonadota</taxon>
        <taxon>Gammaproteobacteria</taxon>
        <taxon>Pseudomonadales</taxon>
        <taxon>Pseudomonadaceae</taxon>
        <taxon>Phytopseudomonas</taxon>
    </lineage>
</organism>
<accession>A0A7Y9XKN6</accession>
<evidence type="ECO:0000313" key="2">
    <source>
        <dbReference type="Proteomes" id="UP000578688"/>
    </source>
</evidence>
<protein>
    <recommendedName>
        <fullName evidence="3">Lipoprotein</fullName>
    </recommendedName>
</protein>
<dbReference type="PROSITE" id="PS51257">
    <property type="entry name" value="PROKAR_LIPOPROTEIN"/>
    <property type="match status" value="1"/>
</dbReference>
<proteinExistence type="predicted"/>
<comment type="caution">
    <text evidence="1">The sequence shown here is derived from an EMBL/GenBank/DDBJ whole genome shotgun (WGS) entry which is preliminary data.</text>
</comment>
<evidence type="ECO:0008006" key="3">
    <source>
        <dbReference type="Google" id="ProtNLM"/>
    </source>
</evidence>
<dbReference type="EMBL" id="JACBYV010000001">
    <property type="protein sequence ID" value="NYH73136.1"/>
    <property type="molecule type" value="Genomic_DNA"/>
</dbReference>
<evidence type="ECO:0000313" key="1">
    <source>
        <dbReference type="EMBL" id="NYH73136.1"/>
    </source>
</evidence>
<sequence length="61" mass="6699">MKAPTLLLYLVALTACRYDHSPTAKPEDPVDRFYCGCAPDGEFLDASELPDIPPSFDEVVP</sequence>
<dbReference type="Proteomes" id="UP000578688">
    <property type="component" value="Unassembled WGS sequence"/>
</dbReference>
<reference evidence="1 2" key="1">
    <citation type="submission" date="2020-07" db="EMBL/GenBank/DDBJ databases">
        <title>Genomic analyses of the natural microbiome of Caenorhabditis elegans.</title>
        <authorList>
            <person name="Samuel B."/>
        </authorList>
    </citation>
    <scope>NUCLEOTIDE SEQUENCE [LARGE SCALE GENOMIC DNA]</scope>
    <source>
        <strain evidence="1 2">BIGb0408</strain>
    </source>
</reference>
<keyword evidence="2" id="KW-1185">Reference proteome</keyword>